<dbReference type="PROSITE" id="PS50977">
    <property type="entry name" value="HTH_TETR_2"/>
    <property type="match status" value="1"/>
</dbReference>
<dbReference type="RefSeq" id="WP_317567745.1">
    <property type="nucleotide sequence ID" value="NZ_JAWLKA010000003.1"/>
</dbReference>
<evidence type="ECO:0000256" key="3">
    <source>
        <dbReference type="ARBA" id="ARBA00023163"/>
    </source>
</evidence>
<feature type="domain" description="HTH tetR-type" evidence="5">
    <location>
        <begin position="12"/>
        <end position="72"/>
    </location>
</feature>
<feature type="DNA-binding region" description="H-T-H motif" evidence="4">
    <location>
        <begin position="35"/>
        <end position="54"/>
    </location>
</feature>
<evidence type="ECO:0000313" key="6">
    <source>
        <dbReference type="EMBL" id="MDV6280100.1"/>
    </source>
</evidence>
<dbReference type="PANTHER" id="PTHR30055">
    <property type="entry name" value="HTH-TYPE TRANSCRIPTIONAL REGULATOR RUTR"/>
    <property type="match status" value="1"/>
</dbReference>
<protein>
    <submittedName>
        <fullName evidence="6">TetR family transcriptional regulator</fullName>
    </submittedName>
</protein>
<dbReference type="InterPro" id="IPR009057">
    <property type="entry name" value="Homeodomain-like_sf"/>
</dbReference>
<dbReference type="EMBL" id="JAWLKA010000003">
    <property type="protein sequence ID" value="MDV6280100.1"/>
    <property type="molecule type" value="Genomic_DNA"/>
</dbReference>
<accession>A0ABU4C972</accession>
<dbReference type="InterPro" id="IPR001647">
    <property type="entry name" value="HTH_TetR"/>
</dbReference>
<dbReference type="InterPro" id="IPR054129">
    <property type="entry name" value="DesT_TetR_C"/>
</dbReference>
<dbReference type="PRINTS" id="PR00455">
    <property type="entry name" value="HTHTETR"/>
</dbReference>
<evidence type="ECO:0000256" key="1">
    <source>
        <dbReference type="ARBA" id="ARBA00023015"/>
    </source>
</evidence>
<dbReference type="InterPro" id="IPR050109">
    <property type="entry name" value="HTH-type_TetR-like_transc_reg"/>
</dbReference>
<keyword evidence="3" id="KW-0804">Transcription</keyword>
<dbReference type="SUPFAM" id="SSF46689">
    <property type="entry name" value="Homeodomain-like"/>
    <property type="match status" value="1"/>
</dbReference>
<dbReference type="PANTHER" id="PTHR30055:SF226">
    <property type="entry name" value="HTH-TYPE TRANSCRIPTIONAL REGULATOR PKSA"/>
    <property type="match status" value="1"/>
</dbReference>
<dbReference type="Proteomes" id="UP001185737">
    <property type="component" value="Unassembled WGS sequence"/>
</dbReference>
<keyword evidence="2 4" id="KW-0238">DNA-binding</keyword>
<evidence type="ECO:0000256" key="2">
    <source>
        <dbReference type="ARBA" id="ARBA00023125"/>
    </source>
</evidence>
<gene>
    <name evidence="6" type="ORF">R3Q59_06255</name>
</gene>
<evidence type="ECO:0000259" key="5">
    <source>
        <dbReference type="PROSITE" id="PS50977"/>
    </source>
</evidence>
<proteinExistence type="predicted"/>
<reference evidence="6 7" key="1">
    <citation type="submission" date="2023-10" db="EMBL/GenBank/DDBJ databases">
        <title>Development of a sustainable strategy for remediation of hydrocarbon-contaminated territories based on the waste exchange concept.</title>
        <authorList>
            <person name="Krivoruchko A."/>
        </authorList>
    </citation>
    <scope>NUCLEOTIDE SEQUENCE [LARGE SCALE GENOMIC DNA]</scope>
    <source>
        <strain evidence="6 7">IEGM 60</strain>
    </source>
</reference>
<sequence length="225" mass="25298">MAPTRERGRRDSARRQQILDTALELFATRAYEDVSVDDVCDRAGVAHGLISYYFGGKRGLFAEAVRQAWNELLEYERPREDEQDATERIHGFVRRHFEYVAEHPHRFTTLMRTGHADREVYDIVIGARGEALAELQLSLGCPVNPPAQLRAALRGWMGYLDNMTLDWAFHRDLDLDVVTDMCVQALIGAVRATAGERYDPDVELATLSRVAAIPTLATSAAQPRA</sequence>
<dbReference type="Pfam" id="PF21943">
    <property type="entry name" value="TetR_C_46"/>
    <property type="match status" value="1"/>
</dbReference>
<dbReference type="Pfam" id="PF00440">
    <property type="entry name" value="TetR_N"/>
    <property type="match status" value="1"/>
</dbReference>
<comment type="caution">
    <text evidence="6">The sequence shown here is derived from an EMBL/GenBank/DDBJ whole genome shotgun (WGS) entry which is preliminary data.</text>
</comment>
<name>A0ABU4C972_RHOJO</name>
<dbReference type="SUPFAM" id="SSF48498">
    <property type="entry name" value="Tetracyclin repressor-like, C-terminal domain"/>
    <property type="match status" value="1"/>
</dbReference>
<organism evidence="6 7">
    <name type="scientific">Rhodococcus jostii</name>
    <dbReference type="NCBI Taxonomy" id="132919"/>
    <lineage>
        <taxon>Bacteria</taxon>
        <taxon>Bacillati</taxon>
        <taxon>Actinomycetota</taxon>
        <taxon>Actinomycetes</taxon>
        <taxon>Mycobacteriales</taxon>
        <taxon>Nocardiaceae</taxon>
        <taxon>Rhodococcus</taxon>
    </lineage>
</organism>
<evidence type="ECO:0000256" key="4">
    <source>
        <dbReference type="PROSITE-ProRule" id="PRU00335"/>
    </source>
</evidence>
<evidence type="ECO:0000313" key="7">
    <source>
        <dbReference type="Proteomes" id="UP001185737"/>
    </source>
</evidence>
<dbReference type="InterPro" id="IPR036271">
    <property type="entry name" value="Tet_transcr_reg_TetR-rel_C_sf"/>
</dbReference>
<dbReference type="Gene3D" id="1.10.357.10">
    <property type="entry name" value="Tetracycline Repressor, domain 2"/>
    <property type="match status" value="1"/>
</dbReference>
<keyword evidence="1" id="KW-0805">Transcription regulation</keyword>
<keyword evidence="7" id="KW-1185">Reference proteome</keyword>